<evidence type="ECO:0008006" key="3">
    <source>
        <dbReference type="Google" id="ProtNLM"/>
    </source>
</evidence>
<evidence type="ECO:0000313" key="1">
    <source>
        <dbReference type="EMBL" id="GHF59054.1"/>
    </source>
</evidence>
<name>A0A8J3GYQ1_9RHOB</name>
<proteinExistence type="predicted"/>
<comment type="caution">
    <text evidence="1">The sequence shown here is derived from an EMBL/GenBank/DDBJ whole genome shotgun (WGS) entry which is preliminary data.</text>
</comment>
<dbReference type="EMBL" id="BNCJ01000010">
    <property type="protein sequence ID" value="GHF59054.1"/>
    <property type="molecule type" value="Genomic_DNA"/>
</dbReference>
<organism evidence="1 2">
    <name type="scientific">Seohaeicola zhoushanensis</name>
    <dbReference type="NCBI Taxonomy" id="1569283"/>
    <lineage>
        <taxon>Bacteria</taxon>
        <taxon>Pseudomonadati</taxon>
        <taxon>Pseudomonadota</taxon>
        <taxon>Alphaproteobacteria</taxon>
        <taxon>Rhodobacterales</taxon>
        <taxon>Roseobacteraceae</taxon>
        <taxon>Seohaeicola</taxon>
    </lineage>
</organism>
<dbReference type="AlphaFoldDB" id="A0A8J3GYQ1"/>
<dbReference type="Proteomes" id="UP000626220">
    <property type="component" value="Unassembled WGS sequence"/>
</dbReference>
<reference evidence="1" key="1">
    <citation type="journal article" date="2014" name="Int. J. Syst. Evol. Microbiol.">
        <title>Complete genome sequence of Corynebacterium casei LMG S-19264T (=DSM 44701T), isolated from a smear-ripened cheese.</title>
        <authorList>
            <consortium name="US DOE Joint Genome Institute (JGI-PGF)"/>
            <person name="Walter F."/>
            <person name="Albersmeier A."/>
            <person name="Kalinowski J."/>
            <person name="Ruckert C."/>
        </authorList>
    </citation>
    <scope>NUCLEOTIDE SEQUENCE</scope>
    <source>
        <strain evidence="1">KCTC 42650</strain>
    </source>
</reference>
<evidence type="ECO:0000313" key="2">
    <source>
        <dbReference type="Proteomes" id="UP000626220"/>
    </source>
</evidence>
<accession>A0A8J3GYQ1</accession>
<reference evidence="1" key="2">
    <citation type="submission" date="2020-09" db="EMBL/GenBank/DDBJ databases">
        <authorList>
            <person name="Sun Q."/>
            <person name="Kim S."/>
        </authorList>
    </citation>
    <scope>NUCLEOTIDE SEQUENCE</scope>
    <source>
        <strain evidence="1">KCTC 42650</strain>
    </source>
</reference>
<protein>
    <recommendedName>
        <fullName evidence="3">Gluconate 2-dehydrogenase subunit 3 family protein</fullName>
    </recommendedName>
</protein>
<keyword evidence="2" id="KW-1185">Reference proteome</keyword>
<sequence length="156" mass="16859">MIRPSIELTAEERGVLAMVAGYMIPASVEHGMPGADDPAILADIVASLDRDATGVRTALARILDMAGGGFGALPRDEVRDLLEAFRTGNRELAGLLEMVVARSYYADDRVMLALDLEPRPPFPKGYEVEQGDLALLDPVRARGPIWRAVDTKGDEV</sequence>
<gene>
    <name evidence="1" type="ORF">GCM10017056_33160</name>
</gene>